<dbReference type="GeneID" id="33359558"/>
<evidence type="ECO:0000256" key="1">
    <source>
        <dbReference type="ARBA" id="ARBA00022478"/>
    </source>
</evidence>
<evidence type="ECO:0000256" key="4">
    <source>
        <dbReference type="ARBA" id="ARBA00022723"/>
    </source>
</evidence>
<evidence type="ECO:0000259" key="8">
    <source>
        <dbReference type="Pfam" id="PF04983"/>
    </source>
</evidence>
<evidence type="ECO:0000259" key="10">
    <source>
        <dbReference type="Pfam" id="PF05000"/>
    </source>
</evidence>
<dbReference type="GO" id="GO:0009507">
    <property type="term" value="C:chloroplast"/>
    <property type="evidence" value="ECO:0007669"/>
    <property type="project" value="UniProtKB-SubCell"/>
</dbReference>
<organism evidence="11">
    <name type="scientific">Thuretia quercifolia</name>
    <dbReference type="NCBI Taxonomy" id="189650"/>
    <lineage>
        <taxon>Eukaryota</taxon>
        <taxon>Rhodophyta</taxon>
        <taxon>Florideophyceae</taxon>
        <taxon>Rhodymeniophycidae</taxon>
        <taxon>Ceramiales</taxon>
        <taxon>Dasyaceae</taxon>
        <taxon>Thuretia</taxon>
    </lineage>
</organism>
<gene>
    <name evidence="7 11" type="primary">rpoC2</name>
</gene>
<dbReference type="InterPro" id="IPR045867">
    <property type="entry name" value="DNA-dir_RpoC_beta_prime"/>
</dbReference>
<dbReference type="RefSeq" id="YP_009397230.1">
    <property type="nucleotide sequence ID" value="NC_035286.1"/>
</dbReference>
<keyword evidence="11" id="KW-0934">Plastid</keyword>
<dbReference type="GO" id="GO:0006351">
    <property type="term" value="P:DNA-templated transcription"/>
    <property type="evidence" value="ECO:0007669"/>
    <property type="project" value="UniProtKB-UniRule"/>
</dbReference>
<keyword evidence="3 7" id="KW-0548">Nucleotidyltransferase</keyword>
<dbReference type="Pfam" id="PF05000">
    <property type="entry name" value="RNA_pol_Rpb1_4"/>
    <property type="match status" value="1"/>
</dbReference>
<dbReference type="EMBL" id="MF101442">
    <property type="protein sequence ID" value="ARW66416.1"/>
    <property type="molecule type" value="Genomic_DNA"/>
</dbReference>
<comment type="subunit">
    <text evidence="7">In plastids the minimal PEP RNA polymerase catalytic core is composed of four subunits: alpha, beta, beta', and beta''. When a (nuclear-encoded) sigma factor is associated with the core the holoenzyme is formed, which can initiate transcription.</text>
</comment>
<proteinExistence type="inferred from homology"/>
<protein>
    <recommendedName>
        <fullName evidence="7">DNA-directed RNA polymerase subunit beta''</fullName>
        <ecNumber evidence="7">2.7.7.6</ecNumber>
    </recommendedName>
    <alternativeName>
        <fullName evidence="7">PEP</fullName>
    </alternativeName>
    <alternativeName>
        <fullName evidence="7">Plastid-encoded RNA polymerase subunit beta''</fullName>
        <shortName evidence="7">RNA polymerase subunit beta''</shortName>
    </alternativeName>
</protein>
<dbReference type="InterPro" id="IPR007083">
    <property type="entry name" value="RNA_pol_Rpb1_4"/>
</dbReference>
<keyword evidence="5 7" id="KW-0862">Zinc</keyword>
<evidence type="ECO:0000259" key="9">
    <source>
        <dbReference type="Pfam" id="PF04998"/>
    </source>
</evidence>
<reference evidence="11" key="1">
    <citation type="journal article" date="2017" name="J. Phycol.">
        <title>Analysis of chloroplast genomes and a supermatrix inform reclassification of the Rhodomelaceae (Rhodophyta).</title>
        <authorList>
            <person name="Diaz-Tapia P."/>
            <person name="Maggs C.A."/>
            <person name="West J.A."/>
            <person name="Verbruggen H."/>
        </authorList>
    </citation>
    <scope>NUCLEOTIDE SEQUENCE</scope>
    <source>
        <strain evidence="11">PD1024</strain>
    </source>
</reference>
<dbReference type="HAMAP" id="MF_01324">
    <property type="entry name" value="RNApol_bact_RpoC2"/>
    <property type="match status" value="1"/>
</dbReference>
<feature type="binding site" evidence="7">
    <location>
        <position position="305"/>
    </location>
    <ligand>
        <name>Zn(2+)</name>
        <dbReference type="ChEBI" id="CHEBI:29105"/>
    </ligand>
</feature>
<feature type="domain" description="RNA polymerase Rpb1" evidence="10">
    <location>
        <begin position="92"/>
        <end position="171"/>
    </location>
</feature>
<keyword evidence="11" id="KW-0150">Chloroplast</keyword>
<dbReference type="Gene3D" id="1.10.1790.20">
    <property type="match status" value="1"/>
</dbReference>
<dbReference type="SUPFAM" id="SSF64484">
    <property type="entry name" value="beta and beta-prime subunits of DNA dependent RNA-polymerase"/>
    <property type="match status" value="1"/>
</dbReference>
<dbReference type="PANTHER" id="PTHR19376">
    <property type="entry name" value="DNA-DIRECTED RNA POLYMERASE"/>
    <property type="match status" value="1"/>
</dbReference>
<dbReference type="Pfam" id="PF04998">
    <property type="entry name" value="RNA_pol_Rpb1_5"/>
    <property type="match status" value="1"/>
</dbReference>
<dbReference type="NCBIfam" id="TIGR02388">
    <property type="entry name" value="rpoC2_cyan"/>
    <property type="match status" value="1"/>
</dbReference>
<comment type="subcellular location">
    <subcellularLocation>
        <location evidence="7">Plastid</location>
        <location evidence="7">Chloroplast</location>
    </subcellularLocation>
</comment>
<keyword evidence="1 7" id="KW-0240">DNA-directed RNA polymerase</keyword>
<evidence type="ECO:0000256" key="5">
    <source>
        <dbReference type="ARBA" id="ARBA00022833"/>
    </source>
</evidence>
<keyword evidence="6 7" id="KW-0804">Transcription</keyword>
<dbReference type="InterPro" id="IPR007066">
    <property type="entry name" value="RNA_pol_Rpb1_3"/>
</dbReference>
<comment type="similarity">
    <text evidence="7">Belongs to the RNA polymerase beta' chain family. RpoC2 subfamily.</text>
</comment>
<dbReference type="Gene3D" id="1.10.274.100">
    <property type="entry name" value="RNA polymerase Rpb1, domain 3"/>
    <property type="match status" value="1"/>
</dbReference>
<feature type="domain" description="RNA polymerase Rpb1" evidence="8">
    <location>
        <begin position="13"/>
        <end position="63"/>
    </location>
</feature>
<dbReference type="AlphaFoldDB" id="A0A1Z1MKF2"/>
<dbReference type="PANTHER" id="PTHR19376:SF68">
    <property type="entry name" value="DNA-DIRECTED RNA POLYMERASE SUBUNIT BETA"/>
    <property type="match status" value="1"/>
</dbReference>
<dbReference type="GO" id="GO:0003899">
    <property type="term" value="F:DNA-directed RNA polymerase activity"/>
    <property type="evidence" value="ECO:0007669"/>
    <property type="project" value="UniProtKB-UniRule"/>
</dbReference>
<dbReference type="Gene3D" id="1.10.132.30">
    <property type="match status" value="1"/>
</dbReference>
<dbReference type="Gene3D" id="1.10.150.390">
    <property type="match status" value="1"/>
</dbReference>
<dbReference type="InterPro" id="IPR038120">
    <property type="entry name" value="Rpb1_funnel_sf"/>
</dbReference>
<evidence type="ECO:0000313" key="11">
    <source>
        <dbReference type="EMBL" id="ARW66416.1"/>
    </source>
</evidence>
<name>A0A1Z1MKF2_9FLOR</name>
<keyword evidence="4 7" id="KW-0479">Metal-binding</keyword>
<dbReference type="GO" id="GO:0003677">
    <property type="term" value="F:DNA binding"/>
    <property type="evidence" value="ECO:0007669"/>
    <property type="project" value="UniProtKB-UniRule"/>
</dbReference>
<geneLocation type="chloroplast" evidence="11"/>
<feature type="binding site" evidence="7">
    <location>
        <position position="295"/>
    </location>
    <ligand>
        <name>Zn(2+)</name>
        <dbReference type="ChEBI" id="CHEBI:29105"/>
    </ligand>
</feature>
<keyword evidence="2 7" id="KW-0808">Transferase</keyword>
<comment type="cofactor">
    <cofactor evidence="7">
        <name>Zn(2+)</name>
        <dbReference type="ChEBI" id="CHEBI:29105"/>
    </cofactor>
    <text evidence="7">Binds 1 Zn(2+) ion per subunit.</text>
</comment>
<dbReference type="Pfam" id="PF04983">
    <property type="entry name" value="RNA_pol_Rpb1_3"/>
    <property type="match status" value="1"/>
</dbReference>
<accession>A0A1Z1MKF2</accession>
<comment type="catalytic activity">
    <reaction evidence="7">
        <text>RNA(n) + a ribonucleoside 5'-triphosphate = RNA(n+1) + diphosphate</text>
        <dbReference type="Rhea" id="RHEA:21248"/>
        <dbReference type="Rhea" id="RHEA-COMP:14527"/>
        <dbReference type="Rhea" id="RHEA-COMP:17342"/>
        <dbReference type="ChEBI" id="CHEBI:33019"/>
        <dbReference type="ChEBI" id="CHEBI:61557"/>
        <dbReference type="ChEBI" id="CHEBI:140395"/>
        <dbReference type="EC" id="2.7.7.6"/>
    </reaction>
</comment>
<dbReference type="GO" id="GO:0008270">
    <property type="term" value="F:zinc ion binding"/>
    <property type="evidence" value="ECO:0007669"/>
    <property type="project" value="UniProtKB-UniRule"/>
</dbReference>
<sequence length="1243" mass="140612">MNSKFSKIYFFNKKIDKFELKKLITWAFRNYGISRASNMADKLKDLGFYYATKAGISLSLEDLRIPPTKHKLLITTIKSIANTDHKYRRGEITAVERFQKIIDTWNYASETLKKEVIEYFKNTDPLNSIYIMAFSGARANISQVRQLVGMRGLMADPQGQIIDLPISSNFREGLTITDYFISSYGARKGLVDTALRTADSGYLTRRLVDVAQDVIIREYDCKTSKGILLEEMIDNQQVLIKFQQALLGRVLAEDIIDHTSHTIVASSGNSINPELLNKILNLSINHILVRSPLTCASIKSVCQLCYGWNLAHGQMVDLGEAIGIIAAQSIGEPGTQLTMRTFHTGGVFTGELSRNVISPCNGILTYSNDINLTKTRTKHGDYATLINNNLKIKIIENNKKEHEIILSKGSLLLLNSNTFIEKGQTLAEYPLNNRFATEKAQKVIIADFSGSVYLSNYFNKSKESFHNINNPVKKNTVIWILSGKVYNIPNDTKLMISEKQMVFKNSLIAKTELLTKHNGRIYLIQNSNNLAFPKLLLVTSSKLYTNLNVSININQNFKKYIVDINNKNKFILKSEPNRKLINNQVIADLVSDAYKTKTGGIIKYLDVIISKNYNHDLSKDVYDINGSGYILWISEETHIINKDISLLFVYNGQLVEVGTEIIQNIFSGSSGVIEIIEKDGIVREVIIKPGKLYFLSQNSKINSLNKYRGFLRPGEKVLEEVTTSKLAYWEYMNILNQDCILLRPVVIYSVPKKNVIFKYSENSFNTNIVNLKLVRRTYFKDGERVKSISGVNLITTHLILLLKEKSNFLKCYMQLEKLNKVIDLTKAEQSFYLMKFITADFLSIKDNYFNNNKDVYKKTHILVKDNEYIKANSVIAQTNIFSNIKGIIESIDTIKSANRRILLISKSNMRIFTIQNCQSINIKINDWVFSGDSIATNTFSDCSGKVIAIRDNQIILRIGQPYLISSGSLLHINHNSLIQRGENIATLIFERSKTGDIVQGLPRIEEILEARKKTEKSLNPHLLLEAKFKFYLNQGLSISDATRLSLMQIQLLLIKEVQLVYQSQGVDIADKHVEVIVKQMTSKVKIENGGDSDFLPGEMVDLQKIESINNSLEIINKLRASYQPILLGITKASLNTESFISAASFQETTKVLTEAAISGKLDWLKGLKENVIIGRLIPAGTGFNIYNNSTINNDSKNMLIKNKTLLNNTSIKNSNLSYNSDNNNFEDIIVDDRSKHNHNSLND</sequence>
<dbReference type="FunFam" id="1.10.150.390:FF:000002">
    <property type="entry name" value="DNA-directed RNA polymerase subunit beta"/>
    <property type="match status" value="1"/>
</dbReference>
<evidence type="ECO:0000256" key="2">
    <source>
        <dbReference type="ARBA" id="ARBA00022679"/>
    </source>
</evidence>
<dbReference type="EC" id="2.7.7.6" evidence="7"/>
<evidence type="ECO:0000256" key="3">
    <source>
        <dbReference type="ARBA" id="ARBA00022695"/>
    </source>
</evidence>
<feature type="binding site" evidence="7">
    <location>
        <position position="221"/>
    </location>
    <ligand>
        <name>Zn(2+)</name>
        <dbReference type="ChEBI" id="CHEBI:29105"/>
    </ligand>
</feature>
<dbReference type="InterPro" id="IPR042102">
    <property type="entry name" value="RNA_pol_Rpb1_3_sf"/>
</dbReference>
<comment type="function">
    <text evidence="7">DNA-dependent RNA polymerase catalyzes the transcription of DNA into RNA using the four ribonucleoside triphosphates as substrates.</text>
</comment>
<evidence type="ECO:0000256" key="7">
    <source>
        <dbReference type="HAMAP-Rule" id="MF_01324"/>
    </source>
</evidence>
<dbReference type="InterPro" id="IPR012756">
    <property type="entry name" value="DNA-dir_RpoC2_beta_pp"/>
</dbReference>
<evidence type="ECO:0000256" key="6">
    <source>
        <dbReference type="ARBA" id="ARBA00023163"/>
    </source>
</evidence>
<dbReference type="InterPro" id="IPR007081">
    <property type="entry name" value="RNA_pol_Rpb1_5"/>
</dbReference>
<dbReference type="GO" id="GO:0000428">
    <property type="term" value="C:DNA-directed RNA polymerase complex"/>
    <property type="evidence" value="ECO:0007669"/>
    <property type="project" value="UniProtKB-KW"/>
</dbReference>
<dbReference type="CDD" id="cd02655">
    <property type="entry name" value="RNAP_beta'_C"/>
    <property type="match status" value="1"/>
</dbReference>
<feature type="domain" description="RNA polymerase Rpb1" evidence="9">
    <location>
        <begin position="173"/>
        <end position="1136"/>
    </location>
</feature>
<feature type="binding site" evidence="7">
    <location>
        <position position="302"/>
    </location>
    <ligand>
        <name>Zn(2+)</name>
        <dbReference type="ChEBI" id="CHEBI:29105"/>
    </ligand>
</feature>